<evidence type="ECO:0000313" key="1">
    <source>
        <dbReference type="EMBL" id="ORD97464.1"/>
    </source>
</evidence>
<protein>
    <submittedName>
        <fullName evidence="1">Uncharacterized protein</fullName>
    </submittedName>
</protein>
<proteinExistence type="predicted"/>
<evidence type="ECO:0000313" key="2">
    <source>
        <dbReference type="Proteomes" id="UP000192356"/>
    </source>
</evidence>
<reference evidence="1 2" key="1">
    <citation type="journal article" date="2017" name="Environ. Microbiol.">
        <title>Decay of the glycolytic pathway and adaptation to intranuclear parasitism within Enterocytozoonidae microsporidia.</title>
        <authorList>
            <person name="Wiredu Boakye D."/>
            <person name="Jaroenlak P."/>
            <person name="Prachumwat A."/>
            <person name="Williams T.A."/>
            <person name="Bateman K.S."/>
            <person name="Itsathitphaisarn O."/>
            <person name="Sritunyalucksana K."/>
            <person name="Paszkiewicz K.H."/>
            <person name="Moore K.A."/>
            <person name="Stentiford G.D."/>
            <person name="Williams B.A."/>
        </authorList>
    </citation>
    <scope>NUCLEOTIDE SEQUENCE [LARGE SCALE GENOMIC DNA]</scope>
    <source>
        <strain evidence="1 2">GB1</strain>
    </source>
</reference>
<name>A0A1X0QCT0_9MICR</name>
<dbReference type="Proteomes" id="UP000192356">
    <property type="component" value="Unassembled WGS sequence"/>
</dbReference>
<accession>A0A1X0QCT0</accession>
<sequence>MLDYLTDEVIQTYYKGKDERSFSEIINIITSGIYTADKVAGIKEKLRNVKYFNSKNIYNYKFYIEEMVERANLGGENLISENQKFYFFYGCLPREFQEKLLWHDLDEIEDATYAISKLETIYKQKTGKNNWNN</sequence>
<dbReference type="VEuPathDB" id="MicrosporidiaDB:A0H76_462"/>
<dbReference type="AlphaFoldDB" id="A0A1X0QCT0"/>
<keyword evidence="2" id="KW-1185">Reference proteome</keyword>
<dbReference type="VEuPathDB" id="MicrosporidiaDB:HERIO_645"/>
<organism evidence="1 2">
    <name type="scientific">Hepatospora eriocheir</name>
    <dbReference type="NCBI Taxonomy" id="1081669"/>
    <lineage>
        <taxon>Eukaryota</taxon>
        <taxon>Fungi</taxon>
        <taxon>Fungi incertae sedis</taxon>
        <taxon>Microsporidia</taxon>
        <taxon>Hepatosporidae</taxon>
        <taxon>Hepatospora</taxon>
    </lineage>
</organism>
<comment type="caution">
    <text evidence="1">The sequence shown here is derived from an EMBL/GenBank/DDBJ whole genome shotgun (WGS) entry which is preliminary data.</text>
</comment>
<gene>
    <name evidence="1" type="ORF">HERIO_645</name>
</gene>
<dbReference type="EMBL" id="LVKB01000021">
    <property type="protein sequence ID" value="ORD97464.1"/>
    <property type="molecule type" value="Genomic_DNA"/>
</dbReference>